<feature type="domain" description="N-acetyltransferase" evidence="1">
    <location>
        <begin position="7"/>
        <end position="162"/>
    </location>
</feature>
<dbReference type="EMBL" id="HF545616">
    <property type="protein sequence ID" value="CCO04439.1"/>
    <property type="molecule type" value="Genomic_DNA"/>
</dbReference>
<dbReference type="Pfam" id="PF00583">
    <property type="entry name" value="Acetyltransf_1"/>
    <property type="match status" value="1"/>
</dbReference>
<dbReference type="InterPro" id="IPR000182">
    <property type="entry name" value="GNAT_dom"/>
</dbReference>
<gene>
    <name evidence="2" type="ORF">RBI_I00716</name>
</gene>
<sequence length="165" mass="18250">MAKMKNVTVRGYNIDDVPAMAEIWNEVVKEGNAFPQKETLDYEGAKKFFASQTFCGVAEYEGETVGMYILHPNNVGRCGHIANASYAVKSTCRGKGAGKVIVEHCLFIAKQKGFKVLQFNAVVASNIKAVKLYENLGFVKLGTVPKGFENKEGVFEDIILFYHTL</sequence>
<name>A0ABM9QF09_9FIRM</name>
<keyword evidence="3" id="KW-1185">Reference proteome</keyword>
<reference evidence="2 3" key="1">
    <citation type="journal article" date="2014" name="Int. J. Syst. Evol. Microbiol.">
        <title>Complete genome of a new Firmicutes species belonging to the dominant human colonic microbiota ('Ruminococcus bicirculans') reveals two chromosomes and a selective capacity to utilize plant glucans.</title>
        <authorList>
            <consortium name="NISC Comparative Sequencing Program"/>
            <person name="Wegmann U."/>
            <person name="Louis P."/>
            <person name="Goesmann A."/>
            <person name="Henrissat B."/>
            <person name="Duncan S.H."/>
            <person name="Flint H.J."/>
        </authorList>
    </citation>
    <scope>NUCLEOTIDE SEQUENCE [LARGE SCALE GENOMIC DNA]</scope>
    <source>
        <strain evidence="2 3">80/3</strain>
    </source>
</reference>
<dbReference type="Gene3D" id="3.40.630.30">
    <property type="match status" value="1"/>
</dbReference>
<accession>A0ABM9QF09</accession>
<dbReference type="RefSeq" id="WP_410081491.1">
    <property type="nucleotide sequence ID" value="NZ_DAWALU010000052.1"/>
</dbReference>
<protein>
    <submittedName>
        <fullName evidence="2">N-acetyltransferase</fullName>
    </submittedName>
</protein>
<dbReference type="InterPro" id="IPR052742">
    <property type="entry name" value="Mito_N-acetyltransferase"/>
</dbReference>
<dbReference type="SUPFAM" id="SSF55729">
    <property type="entry name" value="Acyl-CoA N-acyltransferases (Nat)"/>
    <property type="match status" value="1"/>
</dbReference>
<dbReference type="PANTHER" id="PTHR43138">
    <property type="entry name" value="ACETYLTRANSFERASE, GNAT FAMILY"/>
    <property type="match status" value="1"/>
</dbReference>
<dbReference type="PANTHER" id="PTHR43138:SF1">
    <property type="entry name" value="N-ACETYLTRANSFERASE ACA1"/>
    <property type="match status" value="1"/>
</dbReference>
<organism evidence="2 3">
    <name type="scientific">Ruminococcus bicirculans</name>
    <name type="common">ex Wegman et al. 2014</name>
    <dbReference type="NCBI Taxonomy" id="1160721"/>
    <lineage>
        <taxon>Bacteria</taxon>
        <taxon>Bacillati</taxon>
        <taxon>Bacillota</taxon>
        <taxon>Clostridia</taxon>
        <taxon>Eubacteriales</taxon>
        <taxon>Oscillospiraceae</taxon>
        <taxon>Ruminococcus</taxon>
    </lineage>
</organism>
<evidence type="ECO:0000259" key="1">
    <source>
        <dbReference type="PROSITE" id="PS51186"/>
    </source>
</evidence>
<evidence type="ECO:0000313" key="3">
    <source>
        <dbReference type="Proteomes" id="UP000027600"/>
    </source>
</evidence>
<dbReference type="InterPro" id="IPR016181">
    <property type="entry name" value="Acyl_CoA_acyltransferase"/>
</dbReference>
<evidence type="ECO:0000313" key="2">
    <source>
        <dbReference type="EMBL" id="CCO04439.1"/>
    </source>
</evidence>
<proteinExistence type="predicted"/>
<dbReference type="PROSITE" id="PS51186">
    <property type="entry name" value="GNAT"/>
    <property type="match status" value="1"/>
</dbReference>
<dbReference type="Proteomes" id="UP000027600">
    <property type="component" value="Chromosome I"/>
</dbReference>
<dbReference type="CDD" id="cd04301">
    <property type="entry name" value="NAT_SF"/>
    <property type="match status" value="1"/>
</dbReference>